<reference evidence="4 5" key="1">
    <citation type="journal article" date="2009" name="Science">
        <title>Green evolution and dynamic adaptations revealed by genomes of the marine picoeukaryotes Micromonas.</title>
        <authorList>
            <person name="Worden A.Z."/>
            <person name="Lee J.H."/>
            <person name="Mock T."/>
            <person name="Rouze P."/>
            <person name="Simmons M.P."/>
            <person name="Aerts A.L."/>
            <person name="Allen A.E."/>
            <person name="Cuvelier M.L."/>
            <person name="Derelle E."/>
            <person name="Everett M.V."/>
            <person name="Foulon E."/>
            <person name="Grimwood J."/>
            <person name="Gundlach H."/>
            <person name="Henrissat B."/>
            <person name="Napoli C."/>
            <person name="McDonald S.M."/>
            <person name="Parker M.S."/>
            <person name="Rombauts S."/>
            <person name="Salamov A."/>
            <person name="Von Dassow P."/>
            <person name="Badger J.H."/>
            <person name="Coutinho P.M."/>
            <person name="Demir E."/>
            <person name="Dubchak I."/>
            <person name="Gentemann C."/>
            <person name="Eikrem W."/>
            <person name="Gready J.E."/>
            <person name="John U."/>
            <person name="Lanier W."/>
            <person name="Lindquist E.A."/>
            <person name="Lucas S."/>
            <person name="Mayer K.F."/>
            <person name="Moreau H."/>
            <person name="Not F."/>
            <person name="Otillar R."/>
            <person name="Panaud O."/>
            <person name="Pangilinan J."/>
            <person name="Paulsen I."/>
            <person name="Piegu B."/>
            <person name="Poliakov A."/>
            <person name="Robbens S."/>
            <person name="Schmutz J."/>
            <person name="Toulza E."/>
            <person name="Wyss T."/>
            <person name="Zelensky A."/>
            <person name="Zhou K."/>
            <person name="Armbrust E.V."/>
            <person name="Bhattacharya D."/>
            <person name="Goodenough U.W."/>
            <person name="Van de Peer Y."/>
            <person name="Grigoriev I.V."/>
        </authorList>
    </citation>
    <scope>NUCLEOTIDE SEQUENCE [LARGE SCALE GENOMIC DNA]</scope>
    <source>
        <strain evidence="5">RCC299 / NOUM17</strain>
    </source>
</reference>
<keyword evidence="3" id="KW-0067">ATP-binding</keyword>
<comment type="subcellular location">
    <subcellularLocation>
        <location evidence="1">Endoplasmic reticulum lumen</location>
    </subcellularLocation>
</comment>
<dbReference type="InParanoid" id="C1E314"/>
<dbReference type="GO" id="GO:0140662">
    <property type="term" value="F:ATP-dependent protein folding chaperone"/>
    <property type="evidence" value="ECO:0007669"/>
    <property type="project" value="InterPro"/>
</dbReference>
<dbReference type="GO" id="GO:0005788">
    <property type="term" value="C:endoplasmic reticulum lumen"/>
    <property type="evidence" value="ECO:0007669"/>
    <property type="project" value="UniProtKB-SubCell"/>
</dbReference>
<sequence>MTLGIDLGTTYSVAATCDKGEVSVVVDDAIGSMGASANDAAVVEVGSVVGAKAAALRDAVPALTVYDAKRLIGREFDDPVVQEELEHLPFHVVENQIQPRPRDAAIGATMQGKALPYKRLMPSDRANLVVIPPEEVGARILSHLKRHSERSLPFFRRNLGFTFGSLTVSVPVGFTKAQRAATLRAATRAGFATARLLEEPVAAAIAYGLHEDDVERTVIVYDLGGGTLDVAVLRLERSSKTFLVLGTSGDPHLGGEDFDRALVGWLWRELNSEGFRAPADDELSLSRWEETALRVMERAKRALSESERVGDEDSWDEDPPGLTCTTRWLTRDDLATSCATLVDRAMAPVREALRNAGNVDPDEIDDVVIVGGSSRLAVIRQRLSEAFHGRDIHHTVNPDTAIAVGAARSYAC</sequence>
<dbReference type="SUPFAM" id="SSF53067">
    <property type="entry name" value="Actin-like ATPase domain"/>
    <property type="match status" value="2"/>
</dbReference>
<dbReference type="InterPro" id="IPR013126">
    <property type="entry name" value="Hsp_70_fam"/>
</dbReference>
<protein>
    <submittedName>
        <fullName evidence="4">Heat shock protein 70</fullName>
    </submittedName>
</protein>
<dbReference type="EMBL" id="CP001324">
    <property type="protein sequence ID" value="ACO62438.1"/>
    <property type="molecule type" value="Genomic_DNA"/>
</dbReference>
<dbReference type="FunFam" id="3.30.30.30:FF:000005">
    <property type="entry name" value="Heat shock protein ssb1"/>
    <property type="match status" value="1"/>
</dbReference>
<gene>
    <name evidence="4" type="ORF">MICPUN_79718</name>
</gene>
<dbReference type="Gene3D" id="3.90.640.10">
    <property type="entry name" value="Actin, Chain A, domain 4"/>
    <property type="match status" value="1"/>
</dbReference>
<dbReference type="GeneID" id="8241944"/>
<evidence type="ECO:0000256" key="1">
    <source>
        <dbReference type="ARBA" id="ARBA00004319"/>
    </source>
</evidence>
<dbReference type="InterPro" id="IPR043129">
    <property type="entry name" value="ATPase_NBD"/>
</dbReference>
<dbReference type="Proteomes" id="UP000002009">
    <property type="component" value="Chromosome 3"/>
</dbReference>
<dbReference type="RefSeq" id="XP_002501180.1">
    <property type="nucleotide sequence ID" value="XM_002501134.1"/>
</dbReference>
<evidence type="ECO:0000256" key="3">
    <source>
        <dbReference type="ARBA" id="ARBA00022840"/>
    </source>
</evidence>
<evidence type="ECO:0000256" key="2">
    <source>
        <dbReference type="ARBA" id="ARBA00022741"/>
    </source>
</evidence>
<keyword evidence="4" id="KW-0346">Stress response</keyword>
<name>C1E314_MICCC</name>
<dbReference type="PROSITE" id="PS00297">
    <property type="entry name" value="HSP70_1"/>
    <property type="match status" value="1"/>
</dbReference>
<dbReference type="KEGG" id="mis:MICPUN_79718"/>
<proteinExistence type="predicted"/>
<dbReference type="GO" id="GO:0005524">
    <property type="term" value="F:ATP binding"/>
    <property type="evidence" value="ECO:0007669"/>
    <property type="project" value="UniProtKB-KW"/>
</dbReference>
<dbReference type="OMA" id="ADAMPFR"/>
<evidence type="ECO:0000313" key="4">
    <source>
        <dbReference type="EMBL" id="ACO62438.1"/>
    </source>
</evidence>
<dbReference type="eggNOG" id="KOG0100">
    <property type="taxonomic scope" value="Eukaryota"/>
</dbReference>
<organism evidence="4 5">
    <name type="scientific">Micromonas commoda (strain RCC299 / NOUM17 / CCMP2709)</name>
    <name type="common">Picoplanktonic green alga</name>
    <dbReference type="NCBI Taxonomy" id="296587"/>
    <lineage>
        <taxon>Eukaryota</taxon>
        <taxon>Viridiplantae</taxon>
        <taxon>Chlorophyta</taxon>
        <taxon>Mamiellophyceae</taxon>
        <taxon>Mamiellales</taxon>
        <taxon>Mamiellaceae</taxon>
        <taxon>Micromonas</taxon>
    </lineage>
</organism>
<evidence type="ECO:0000313" key="5">
    <source>
        <dbReference type="Proteomes" id="UP000002009"/>
    </source>
</evidence>
<dbReference type="PANTHER" id="PTHR19375">
    <property type="entry name" value="HEAT SHOCK PROTEIN 70KDA"/>
    <property type="match status" value="1"/>
</dbReference>
<dbReference type="AlphaFoldDB" id="C1E314"/>
<dbReference type="InterPro" id="IPR018181">
    <property type="entry name" value="Heat_shock_70_CS"/>
</dbReference>
<keyword evidence="2" id="KW-0547">Nucleotide-binding</keyword>
<dbReference type="STRING" id="296587.C1E314"/>
<dbReference type="OrthoDB" id="2401965at2759"/>
<dbReference type="Gene3D" id="3.30.420.40">
    <property type="match status" value="2"/>
</dbReference>
<keyword evidence="5" id="KW-1185">Reference proteome</keyword>
<accession>C1E314</accession>
<dbReference type="PRINTS" id="PR00301">
    <property type="entry name" value="HEATSHOCK70"/>
</dbReference>
<dbReference type="Pfam" id="PF00012">
    <property type="entry name" value="HSP70"/>
    <property type="match status" value="1"/>
</dbReference>